<protein>
    <submittedName>
        <fullName evidence="2">DUF624 domain-containing protein</fullName>
    </submittedName>
</protein>
<organism evidence="2 3">
    <name type="scientific">Psychrobacillus glaciei</name>
    <dbReference type="NCBI Taxonomy" id="2283160"/>
    <lineage>
        <taxon>Bacteria</taxon>
        <taxon>Bacillati</taxon>
        <taxon>Bacillota</taxon>
        <taxon>Bacilli</taxon>
        <taxon>Bacillales</taxon>
        <taxon>Bacillaceae</taxon>
        <taxon>Psychrobacillus</taxon>
    </lineage>
</organism>
<gene>
    <name evidence="2" type="ORF">PB01_01560</name>
</gene>
<feature type="transmembrane region" description="Helical" evidence="1">
    <location>
        <begin position="23"/>
        <end position="48"/>
    </location>
</feature>
<evidence type="ECO:0000313" key="3">
    <source>
        <dbReference type="Proteomes" id="UP000325517"/>
    </source>
</evidence>
<proteinExistence type="predicted"/>
<evidence type="ECO:0000256" key="1">
    <source>
        <dbReference type="SAM" id="Phobius"/>
    </source>
</evidence>
<dbReference type="RefSeq" id="WP_151698549.1">
    <property type="nucleotide sequence ID" value="NZ_CP031223.1"/>
</dbReference>
<dbReference type="Proteomes" id="UP000325517">
    <property type="component" value="Chromosome"/>
</dbReference>
<keyword evidence="1" id="KW-0472">Membrane</keyword>
<dbReference type="InterPro" id="IPR006938">
    <property type="entry name" value="DUF624"/>
</dbReference>
<evidence type="ECO:0000313" key="2">
    <source>
        <dbReference type="EMBL" id="QFF97603.1"/>
    </source>
</evidence>
<reference evidence="2 3" key="1">
    <citation type="submission" date="2018-07" db="EMBL/GenBank/DDBJ databases">
        <title>Complete genome sequence of Psychrobacillus sp. PB01, isolated from iceberg, and comparative genome analysis of Psychrobacillus strains.</title>
        <authorList>
            <person name="Lee P.C."/>
        </authorList>
    </citation>
    <scope>NUCLEOTIDE SEQUENCE [LARGE SCALE GENOMIC DNA]</scope>
    <source>
        <strain evidence="2 3">PB01</strain>
    </source>
</reference>
<accession>A0A5J6SJL0</accession>
<dbReference type="OrthoDB" id="2182676at2"/>
<keyword evidence="1" id="KW-0812">Transmembrane</keyword>
<feature type="transmembrane region" description="Helical" evidence="1">
    <location>
        <begin position="109"/>
        <end position="133"/>
    </location>
</feature>
<keyword evidence="3" id="KW-1185">Reference proteome</keyword>
<dbReference type="AlphaFoldDB" id="A0A5J6SJL0"/>
<name>A0A5J6SJL0_9BACI</name>
<feature type="transmembrane region" description="Helical" evidence="1">
    <location>
        <begin position="78"/>
        <end position="97"/>
    </location>
</feature>
<feature type="transmembrane region" description="Helical" evidence="1">
    <location>
        <begin position="145"/>
        <end position="168"/>
    </location>
</feature>
<keyword evidence="1" id="KW-1133">Transmembrane helix</keyword>
<dbReference type="KEGG" id="psyo:PB01_01560"/>
<dbReference type="EMBL" id="CP031223">
    <property type="protein sequence ID" value="QFF97603.1"/>
    <property type="molecule type" value="Genomic_DNA"/>
</dbReference>
<feature type="transmembrane region" description="Helical" evidence="1">
    <location>
        <begin position="174"/>
        <end position="193"/>
    </location>
</feature>
<dbReference type="Pfam" id="PF04854">
    <property type="entry name" value="DUF624"/>
    <property type="match status" value="1"/>
</dbReference>
<sequence>MISTPSFIYNALEWITRFAYLNLLWILFSLVGGMIFGIFPATVAMFAISREWLTGNTDKPLLKSFWEHYRKDFIKSNILGLFIAVIVFFVVMDIYYIQANNNELLTWTYIPLFAFMLLFTMFLFYLFPAFVHYDLKVLQVIKNSFLFMLISPVNSLLIILCLVPLFFLMRAFPALAFIFGGSSYAFITMWLSLHVFKKLNKKSANVL</sequence>